<dbReference type="RefSeq" id="WP_252471837.1">
    <property type="nucleotide sequence ID" value="NZ_JALBWM010000117.1"/>
</dbReference>
<proteinExistence type="predicted"/>
<reference evidence="1" key="1">
    <citation type="journal article" date="2022" name="Arch. Microbiol.">
        <title>Microbulbifer okhotskensis sp. nov., isolated from a deep bottom sediment of the Okhotsk Sea.</title>
        <authorList>
            <person name="Romanenko L."/>
            <person name="Kurilenko V."/>
            <person name="Otstavnykh N."/>
            <person name="Velansky P."/>
            <person name="Isaeva M."/>
            <person name="Mikhailov V."/>
        </authorList>
    </citation>
    <scope>NUCLEOTIDE SEQUENCE</scope>
    <source>
        <strain evidence="1">OS29</strain>
    </source>
</reference>
<dbReference type="AlphaFoldDB" id="A0A9X2EQ20"/>
<organism evidence="1 2">
    <name type="scientific">Microbulbifer okhotskensis</name>
    <dbReference type="NCBI Taxonomy" id="2926617"/>
    <lineage>
        <taxon>Bacteria</taxon>
        <taxon>Pseudomonadati</taxon>
        <taxon>Pseudomonadota</taxon>
        <taxon>Gammaproteobacteria</taxon>
        <taxon>Cellvibrionales</taxon>
        <taxon>Microbulbiferaceae</taxon>
        <taxon>Microbulbifer</taxon>
    </lineage>
</organism>
<dbReference type="Proteomes" id="UP001139028">
    <property type="component" value="Unassembled WGS sequence"/>
</dbReference>
<keyword evidence="2" id="KW-1185">Reference proteome</keyword>
<name>A0A9X2EQ20_9GAMM</name>
<accession>A0A9X2EQ20</accession>
<protein>
    <recommendedName>
        <fullName evidence="3">Holin of 3TMs, for gene-transfer release</fullName>
    </recommendedName>
</protein>
<comment type="caution">
    <text evidence="1">The sequence shown here is derived from an EMBL/GenBank/DDBJ whole genome shotgun (WGS) entry which is preliminary data.</text>
</comment>
<evidence type="ECO:0008006" key="3">
    <source>
        <dbReference type="Google" id="ProtNLM"/>
    </source>
</evidence>
<dbReference type="EMBL" id="JALBWM010000117">
    <property type="protein sequence ID" value="MCO1336272.1"/>
    <property type="molecule type" value="Genomic_DNA"/>
</dbReference>
<sequence length="160" mass="17885">MKLLKKLVDVAAGGIGNLAFDVAQKYFPLGMSETEREKARLDFENMEFQRIRQADAAALAAEQAQTERIKALEGSASDLKSMPILGPLVLFLRGCQRPLWGFSTLYLDWLWFSQWNLTSGQETALIVINSLVLGFLFGERAVRNMSPMIAEVFKARAGVR</sequence>
<gene>
    <name evidence="1" type="ORF">MO867_18225</name>
</gene>
<evidence type="ECO:0000313" key="1">
    <source>
        <dbReference type="EMBL" id="MCO1336272.1"/>
    </source>
</evidence>
<evidence type="ECO:0000313" key="2">
    <source>
        <dbReference type="Proteomes" id="UP001139028"/>
    </source>
</evidence>